<accession>A0ABR4AXQ1</accession>
<sequence>MDLEDLAGDAVNVLNATTNSQETVEIQLPQPNYQPQCALYILRDTTWRLPVPSDFPAVESEAQGQRLDNVNLHGRM</sequence>
<keyword evidence="2" id="KW-1185">Reference proteome</keyword>
<name>A0ABR4AXQ1_9LECA</name>
<protein>
    <submittedName>
        <fullName evidence="1">Uncharacterized protein</fullName>
    </submittedName>
</protein>
<dbReference type="EMBL" id="JBHFEH010000047">
    <property type="protein sequence ID" value="KAL2050442.1"/>
    <property type="molecule type" value="Genomic_DNA"/>
</dbReference>
<evidence type="ECO:0000313" key="1">
    <source>
        <dbReference type="EMBL" id="KAL2050442.1"/>
    </source>
</evidence>
<gene>
    <name evidence="1" type="ORF">ABVK25_009276</name>
</gene>
<reference evidence="1 2" key="1">
    <citation type="submission" date="2024-09" db="EMBL/GenBank/DDBJ databases">
        <title>Rethinking Asexuality: The Enigmatic Case of Functional Sexual Genes in Lepraria (Stereocaulaceae).</title>
        <authorList>
            <person name="Doellman M."/>
            <person name="Sun Y."/>
            <person name="Barcenas-Pena A."/>
            <person name="Lumbsch H.T."/>
            <person name="Grewe F."/>
        </authorList>
    </citation>
    <scope>NUCLEOTIDE SEQUENCE [LARGE SCALE GENOMIC DNA]</scope>
    <source>
        <strain evidence="1 2">Grewe 0041</strain>
    </source>
</reference>
<evidence type="ECO:0000313" key="2">
    <source>
        <dbReference type="Proteomes" id="UP001590951"/>
    </source>
</evidence>
<proteinExistence type="predicted"/>
<organism evidence="1 2">
    <name type="scientific">Lepraria finkii</name>
    <dbReference type="NCBI Taxonomy" id="1340010"/>
    <lineage>
        <taxon>Eukaryota</taxon>
        <taxon>Fungi</taxon>
        <taxon>Dikarya</taxon>
        <taxon>Ascomycota</taxon>
        <taxon>Pezizomycotina</taxon>
        <taxon>Lecanoromycetes</taxon>
        <taxon>OSLEUM clade</taxon>
        <taxon>Lecanoromycetidae</taxon>
        <taxon>Lecanorales</taxon>
        <taxon>Lecanorineae</taxon>
        <taxon>Stereocaulaceae</taxon>
        <taxon>Lepraria</taxon>
    </lineage>
</organism>
<dbReference type="Proteomes" id="UP001590951">
    <property type="component" value="Unassembled WGS sequence"/>
</dbReference>
<comment type="caution">
    <text evidence="1">The sequence shown here is derived from an EMBL/GenBank/DDBJ whole genome shotgun (WGS) entry which is preliminary data.</text>
</comment>